<dbReference type="Proteomes" id="UP001055108">
    <property type="component" value="Unassembled WGS sequence"/>
</dbReference>
<name>A0AA37HLM7_9HYPH</name>
<organism evidence="1 2">
    <name type="scientific">Methylobacterium gregans</name>
    <dbReference type="NCBI Taxonomy" id="374424"/>
    <lineage>
        <taxon>Bacteria</taxon>
        <taxon>Pseudomonadati</taxon>
        <taxon>Pseudomonadota</taxon>
        <taxon>Alphaproteobacteria</taxon>
        <taxon>Hyphomicrobiales</taxon>
        <taxon>Methylobacteriaceae</taxon>
        <taxon>Methylobacterium</taxon>
    </lineage>
</organism>
<evidence type="ECO:0000313" key="2">
    <source>
        <dbReference type="Proteomes" id="UP001055108"/>
    </source>
</evidence>
<dbReference type="AlphaFoldDB" id="A0AA37HLM7"/>
<comment type="caution">
    <text evidence="1">The sequence shown here is derived from an EMBL/GenBank/DDBJ whole genome shotgun (WGS) entry which is preliminary data.</text>
</comment>
<reference evidence="1" key="2">
    <citation type="submission" date="2021-08" db="EMBL/GenBank/DDBJ databases">
        <authorList>
            <person name="Tani A."/>
            <person name="Ola A."/>
            <person name="Ogura Y."/>
            <person name="Katsura K."/>
            <person name="Hayashi T."/>
        </authorList>
    </citation>
    <scope>NUCLEOTIDE SEQUENCE</scope>
    <source>
        <strain evidence="1">NBRC 103626</strain>
    </source>
</reference>
<sequence>MLAQLGLLQFESTALGPHEIRHATAADYAEKDVVGALKPAEFVGPGDDEITLVCCLPGPEMVDRGLGSVALLDQMRLSGVPYIFVRGDGTSFGWRRITKCEAKHRRPDGDMIGRVVDFEITLKRTPRPGAASALAFLYSLLS</sequence>
<accession>A0AA37HLM7</accession>
<gene>
    <name evidence="1" type="ORF">NBEOAGPD_1239</name>
</gene>
<proteinExistence type="predicted"/>
<keyword evidence="2" id="KW-1185">Reference proteome</keyword>
<protein>
    <submittedName>
        <fullName evidence="1">Uncharacterized protein</fullName>
    </submittedName>
</protein>
<dbReference type="RefSeq" id="WP_238301758.1">
    <property type="nucleotide sequence ID" value="NZ_BPQM01000026.1"/>
</dbReference>
<dbReference type="InterPro" id="IPR009734">
    <property type="entry name" value="Myoviridae_GpU"/>
</dbReference>
<reference evidence="1" key="1">
    <citation type="journal article" date="2016" name="Front. Microbiol.">
        <title>Genome Sequence of the Piezophilic, Mesophilic Sulfate-Reducing Bacterium Desulfovibrio indicus J2T.</title>
        <authorList>
            <person name="Cao J."/>
            <person name="Maignien L."/>
            <person name="Shao Z."/>
            <person name="Alain K."/>
            <person name="Jebbar M."/>
        </authorList>
    </citation>
    <scope>NUCLEOTIDE SEQUENCE</scope>
    <source>
        <strain evidence="1">NBRC 103626</strain>
    </source>
</reference>
<dbReference type="EMBL" id="BPQM01000026">
    <property type="protein sequence ID" value="GJD78027.1"/>
    <property type="molecule type" value="Genomic_DNA"/>
</dbReference>
<dbReference type="Pfam" id="PF06995">
    <property type="entry name" value="Phage_P2_GpU"/>
    <property type="match status" value="1"/>
</dbReference>
<evidence type="ECO:0000313" key="1">
    <source>
        <dbReference type="EMBL" id="GJD78027.1"/>
    </source>
</evidence>